<dbReference type="GO" id="GO:0034417">
    <property type="term" value="F:bisphosphoglycerate 3-phosphatase activity"/>
    <property type="evidence" value="ECO:0007669"/>
    <property type="project" value="UniProtKB-EC"/>
</dbReference>
<dbReference type="InterPro" id="IPR000560">
    <property type="entry name" value="His_Pase_clade-2"/>
</dbReference>
<dbReference type="EMBL" id="FLUM01000003">
    <property type="protein sequence ID" value="SBW03873.1"/>
    <property type="molecule type" value="Genomic_DNA"/>
</dbReference>
<comment type="subcellular location">
    <subcellularLocation>
        <location evidence="1">Membrane</location>
    </subcellularLocation>
</comment>
<keyword evidence="8" id="KW-0472">Membrane</keyword>
<name>A0A212JWU8_9BACT</name>
<keyword evidence="7" id="KW-0378">Hydrolase</keyword>
<evidence type="ECO:0000313" key="14">
    <source>
        <dbReference type="EMBL" id="SBW03873.1"/>
    </source>
</evidence>
<evidence type="ECO:0000256" key="3">
    <source>
        <dbReference type="ARBA" id="ARBA00012976"/>
    </source>
</evidence>
<evidence type="ECO:0000256" key="13">
    <source>
        <dbReference type="ARBA" id="ARBA00043832"/>
    </source>
</evidence>
<evidence type="ECO:0000256" key="5">
    <source>
        <dbReference type="ARBA" id="ARBA00018097"/>
    </source>
</evidence>
<comment type="catalytic activity">
    <reaction evidence="11">
        <text>1D-myo-inositol 1,2,4,5,6-pentakisphosphate + H2O = 1D-myo-inositol 1,2,5,6-tetrakisphosphate + phosphate</text>
        <dbReference type="Rhea" id="RHEA:77115"/>
        <dbReference type="ChEBI" id="CHEBI:15377"/>
        <dbReference type="ChEBI" id="CHEBI:43474"/>
        <dbReference type="ChEBI" id="CHEBI:57798"/>
        <dbReference type="ChEBI" id="CHEBI:195535"/>
        <dbReference type="EC" id="3.1.3.62"/>
    </reaction>
    <physiologicalReaction direction="left-to-right" evidence="11">
        <dbReference type="Rhea" id="RHEA:77116"/>
    </physiologicalReaction>
</comment>
<evidence type="ECO:0000256" key="4">
    <source>
        <dbReference type="ARBA" id="ARBA00013040"/>
    </source>
</evidence>
<evidence type="ECO:0000256" key="9">
    <source>
        <dbReference type="ARBA" id="ARBA00031642"/>
    </source>
</evidence>
<evidence type="ECO:0000256" key="6">
    <source>
        <dbReference type="ARBA" id="ARBA00022729"/>
    </source>
</evidence>
<dbReference type="Pfam" id="PF00328">
    <property type="entry name" value="His_Phos_2"/>
    <property type="match status" value="1"/>
</dbReference>
<evidence type="ECO:0000256" key="8">
    <source>
        <dbReference type="ARBA" id="ARBA00023136"/>
    </source>
</evidence>
<sequence length="431" mass="49965">MRQYIIFTILLLCGLSVRSQPTLEQTGSIYYAYPAPPEVYTPAPEGYEPFYISHYGRHGSRWMTSDERYTEVLHVFDSLYQRSELTPLGIDVRKRLQQVWEDARGKSGNITPLGERQQHEIAGRMYHNFPQVFRGDASIDARSSTSLRCAMSMSYFTEGLKELNPALHVDRRAYQRYMEYIAYTSPEGEKFSSEKRPAPWRRTFRDFEKKNVRPERLMASLFVNPDAITNQDALMRGIYWIAADMQNVDIDVTLYDIFQYEELVGIWKTVNARMYVCNANAPLNGGLMPRCAIPLLRNIVESAEIAIKEGTPAADLRFGHDTHLIRLLTLMQVEGCNNKETDMEKFHLAWQDYRVSPMGANLQLIFFRNKKNEILVKLLLNENEVNLPLESHTGPYYPWETVKAFFKEQLKQDETEIHPATHSPLSEDTDY</sequence>
<evidence type="ECO:0000256" key="12">
    <source>
        <dbReference type="ARBA" id="ARBA00043691"/>
    </source>
</evidence>
<evidence type="ECO:0000256" key="7">
    <source>
        <dbReference type="ARBA" id="ARBA00022801"/>
    </source>
</evidence>
<dbReference type="GO" id="GO:0016020">
    <property type="term" value="C:membrane"/>
    <property type="evidence" value="ECO:0007669"/>
    <property type="project" value="UniProtKB-SubCell"/>
</dbReference>
<accession>A0A212JWU8</accession>
<gene>
    <name evidence="14" type="ORF">KL86DYS1_30692</name>
</gene>
<comment type="catalytic activity">
    <reaction evidence="10">
        <text>1D-myo-inositol 1,2,5,6-tetrakisphosphate + H2O = 1D-myo-inositol 1,2,6-trisphosphate + phosphate</text>
        <dbReference type="Rhea" id="RHEA:77119"/>
        <dbReference type="ChEBI" id="CHEBI:15377"/>
        <dbReference type="ChEBI" id="CHEBI:43474"/>
        <dbReference type="ChEBI" id="CHEBI:195535"/>
        <dbReference type="ChEBI" id="CHEBI:195537"/>
        <dbReference type="EC" id="3.1.3.62"/>
    </reaction>
    <physiologicalReaction direction="left-to-right" evidence="10">
        <dbReference type="Rhea" id="RHEA:77120"/>
    </physiologicalReaction>
</comment>
<dbReference type="InterPro" id="IPR029033">
    <property type="entry name" value="His_PPase_superfam"/>
</dbReference>
<dbReference type="PANTHER" id="PTHR20963:SF8">
    <property type="entry name" value="MULTIPLE INOSITOL POLYPHOSPHATE PHOSPHATASE 1"/>
    <property type="match status" value="1"/>
</dbReference>
<proteinExistence type="inferred from homology"/>
<evidence type="ECO:0000256" key="2">
    <source>
        <dbReference type="ARBA" id="ARBA00008422"/>
    </source>
</evidence>
<dbReference type="RefSeq" id="WP_296942732.1">
    <property type="nucleotide sequence ID" value="NZ_LT599032.1"/>
</dbReference>
<dbReference type="SUPFAM" id="SSF53254">
    <property type="entry name" value="Phosphoglycerate mutase-like"/>
    <property type="match status" value="1"/>
</dbReference>
<keyword evidence="6" id="KW-0732">Signal</keyword>
<dbReference type="Gene3D" id="3.40.50.1240">
    <property type="entry name" value="Phosphoglycerate mutase-like"/>
    <property type="match status" value="1"/>
</dbReference>
<dbReference type="EC" id="3.1.3.62" evidence="4"/>
<reference evidence="14" key="1">
    <citation type="submission" date="2016-04" db="EMBL/GenBank/DDBJ databases">
        <authorList>
            <person name="Evans L.H."/>
            <person name="Alamgir A."/>
            <person name="Owens N."/>
            <person name="Weber N.D."/>
            <person name="Virtaneva K."/>
            <person name="Barbian K."/>
            <person name="Babar A."/>
            <person name="Rosenke K."/>
        </authorList>
    </citation>
    <scope>NUCLEOTIDE SEQUENCE</scope>
    <source>
        <strain evidence="14">86-1</strain>
    </source>
</reference>
<evidence type="ECO:0000256" key="10">
    <source>
        <dbReference type="ARBA" id="ARBA00043668"/>
    </source>
</evidence>
<dbReference type="EC" id="3.1.3.80" evidence="3"/>
<dbReference type="AlphaFoldDB" id="A0A212JWU8"/>
<dbReference type="PANTHER" id="PTHR20963">
    <property type="entry name" value="MULTIPLE INOSITOL POLYPHOSPHATE PHOSPHATASE-RELATED"/>
    <property type="match status" value="1"/>
</dbReference>
<organism evidence="14">
    <name type="scientific">uncultured Dysgonomonas sp</name>
    <dbReference type="NCBI Taxonomy" id="206096"/>
    <lineage>
        <taxon>Bacteria</taxon>
        <taxon>Pseudomonadati</taxon>
        <taxon>Bacteroidota</taxon>
        <taxon>Bacteroidia</taxon>
        <taxon>Bacteroidales</taxon>
        <taxon>Dysgonomonadaceae</taxon>
        <taxon>Dysgonomonas</taxon>
        <taxon>environmental samples</taxon>
    </lineage>
</organism>
<comment type="similarity">
    <text evidence="2">Belongs to the histidine acid phosphatase family. MINPP1 subfamily.</text>
</comment>
<evidence type="ECO:0000256" key="11">
    <source>
        <dbReference type="ARBA" id="ARBA00043671"/>
    </source>
</evidence>
<comment type="catalytic activity">
    <reaction evidence="13">
        <text>(2R)-2,3-bisphosphoglycerate + H2O = (2R)-2-phosphoglycerate + phosphate</text>
        <dbReference type="Rhea" id="RHEA:27381"/>
        <dbReference type="ChEBI" id="CHEBI:15377"/>
        <dbReference type="ChEBI" id="CHEBI:43474"/>
        <dbReference type="ChEBI" id="CHEBI:58248"/>
        <dbReference type="ChEBI" id="CHEBI:58289"/>
        <dbReference type="EC" id="3.1.3.80"/>
    </reaction>
    <physiologicalReaction direction="left-to-right" evidence="13">
        <dbReference type="Rhea" id="RHEA:27382"/>
    </physiologicalReaction>
</comment>
<protein>
    <recommendedName>
        <fullName evidence="5">Multiple inositol polyphosphate phosphatase 1</fullName>
        <ecNumber evidence="4">3.1.3.62</ecNumber>
        <ecNumber evidence="3">3.1.3.80</ecNumber>
    </recommendedName>
    <alternativeName>
        <fullName evidence="9">2,3-bisphosphoglycerate 3-phosphatase</fullName>
    </alternativeName>
</protein>
<comment type="catalytic activity">
    <reaction evidence="12">
        <text>1D-myo-inositol hexakisphosphate + H2O = 1D-myo-inositol 1,2,4,5,6-pentakisphosphate + phosphate</text>
        <dbReference type="Rhea" id="RHEA:16989"/>
        <dbReference type="ChEBI" id="CHEBI:15377"/>
        <dbReference type="ChEBI" id="CHEBI:43474"/>
        <dbReference type="ChEBI" id="CHEBI:57798"/>
        <dbReference type="ChEBI" id="CHEBI:58130"/>
        <dbReference type="EC" id="3.1.3.62"/>
    </reaction>
    <physiologicalReaction direction="left-to-right" evidence="12">
        <dbReference type="Rhea" id="RHEA:16990"/>
    </physiologicalReaction>
</comment>
<evidence type="ECO:0000256" key="1">
    <source>
        <dbReference type="ARBA" id="ARBA00004370"/>
    </source>
</evidence>